<evidence type="ECO:0000313" key="2">
    <source>
        <dbReference type="EMBL" id="OHA58499.1"/>
    </source>
</evidence>
<protein>
    <submittedName>
        <fullName evidence="2">Uncharacterized protein</fullName>
    </submittedName>
</protein>
<organism evidence="2 3">
    <name type="scientific">Candidatus Vogelbacteria bacterium RIFOXYD1_FULL_44_32</name>
    <dbReference type="NCBI Taxonomy" id="1802438"/>
    <lineage>
        <taxon>Bacteria</taxon>
        <taxon>Candidatus Vogeliibacteriota</taxon>
    </lineage>
</organism>
<gene>
    <name evidence="2" type="ORF">A2571_01850</name>
</gene>
<reference evidence="2 3" key="1">
    <citation type="journal article" date="2016" name="Nat. Commun.">
        <title>Thousands of microbial genomes shed light on interconnected biogeochemical processes in an aquifer system.</title>
        <authorList>
            <person name="Anantharaman K."/>
            <person name="Brown C.T."/>
            <person name="Hug L.A."/>
            <person name="Sharon I."/>
            <person name="Castelle C.J."/>
            <person name="Probst A.J."/>
            <person name="Thomas B.C."/>
            <person name="Singh A."/>
            <person name="Wilkins M.J."/>
            <person name="Karaoz U."/>
            <person name="Brodie E.L."/>
            <person name="Williams K.H."/>
            <person name="Hubbard S.S."/>
            <person name="Banfield J.F."/>
        </authorList>
    </citation>
    <scope>NUCLEOTIDE SEQUENCE [LARGE SCALE GENOMIC DNA]</scope>
</reference>
<evidence type="ECO:0000313" key="3">
    <source>
        <dbReference type="Proteomes" id="UP000177043"/>
    </source>
</evidence>
<dbReference type="AlphaFoldDB" id="A0A1G2QEJ5"/>
<dbReference type="Proteomes" id="UP000177043">
    <property type="component" value="Unassembled WGS sequence"/>
</dbReference>
<name>A0A1G2QEJ5_9BACT</name>
<sequence>MKKSIAVLSLCLCSFVLLGAESDCEQRPTSDTIQRQQQEVLLQEATSSVGMPAIKNFRERKILKDILELRDQEGLVTYTYLQSEQTGKLIYLGETIGYGIPYATQFTNPQKIAGSYSQGGFAILPQADPNGLFSPASAEGTWVLLKDPNGDDVRPIYCEPRIVVSPFRLESTGQVEAGPAVN</sequence>
<accession>A0A1G2QEJ5</accession>
<dbReference type="EMBL" id="MHTJ01000003">
    <property type="protein sequence ID" value="OHA58499.1"/>
    <property type="molecule type" value="Genomic_DNA"/>
</dbReference>
<feature type="signal peptide" evidence="1">
    <location>
        <begin position="1"/>
        <end position="19"/>
    </location>
</feature>
<evidence type="ECO:0000256" key="1">
    <source>
        <dbReference type="SAM" id="SignalP"/>
    </source>
</evidence>
<proteinExistence type="predicted"/>
<comment type="caution">
    <text evidence="2">The sequence shown here is derived from an EMBL/GenBank/DDBJ whole genome shotgun (WGS) entry which is preliminary data.</text>
</comment>
<keyword evidence="1" id="KW-0732">Signal</keyword>
<feature type="chain" id="PRO_5009584092" evidence="1">
    <location>
        <begin position="20"/>
        <end position="182"/>
    </location>
</feature>